<sequence>MEWVALLTGRGRRDAARRTSRRDRVLGYLLMLVVVTLAYTLIYQFLMDALEGIDREFSAAFLVVIESFTTTGYGEDANLWTTWQLRYYGALMQLTGVALVFLALPVFLAPWVEERISQTAPTSVEGLSDHVVIAGYTSRGQALVDELTSRTRPYVIVEPDRELANELYVETDLNVVHGDPELTEDLQGAGLDAARAVVADVDEEVNASIALAARSAEDVEIITFVEEPEMEVYHRYAGADEVLSPRQLIGESLAKKVTAGITPRLDGAIEIDEDFDIVELPVQAGSDIVGRTVADSGIREQTGANIVGAWFRGEFASPPPPQAHIDDQTILVVAGSEAQLSKVKDVTLSERRQFGSGHVIVAGFGEVGTTVAHEVEERETIVVDRRERPGVDVVGDITEAETLRKANVAEASTVILAVSDDTDAVFATLVLRELAPEIEVIARADATETVRKLYQAGADYVLALATVAGRMLASSILDEDVISFDQQVELVRISCGRLAGTTLAQADVRAETGVTVLAVERDGETLTDVGPDFRIEEGDALVVAGTDEDMSRFSSFVGE</sequence>
<name>A0A9E7R645_9EURY</name>
<keyword evidence="1" id="KW-0472">Membrane</keyword>
<feature type="transmembrane region" description="Helical" evidence="1">
    <location>
        <begin position="25"/>
        <end position="45"/>
    </location>
</feature>
<dbReference type="SUPFAM" id="SSF51735">
    <property type="entry name" value="NAD(P)-binding Rossmann-fold domains"/>
    <property type="match status" value="2"/>
</dbReference>
<feature type="domain" description="RCK N-terminal" evidence="2">
    <location>
        <begin position="356"/>
        <end position="462"/>
    </location>
</feature>
<dbReference type="GO" id="GO:0008324">
    <property type="term" value="F:monoatomic cation transmembrane transporter activity"/>
    <property type="evidence" value="ECO:0007669"/>
    <property type="project" value="InterPro"/>
</dbReference>
<dbReference type="InterPro" id="IPR050721">
    <property type="entry name" value="Trk_Ktr_HKT_K-transport"/>
</dbReference>
<feature type="transmembrane region" description="Helical" evidence="1">
    <location>
        <begin position="87"/>
        <end position="112"/>
    </location>
</feature>
<evidence type="ECO:0000259" key="2">
    <source>
        <dbReference type="PROSITE" id="PS51201"/>
    </source>
</evidence>
<dbReference type="InterPro" id="IPR036721">
    <property type="entry name" value="RCK_C_sf"/>
</dbReference>
<dbReference type="PROSITE" id="PS51202">
    <property type="entry name" value="RCK_C"/>
    <property type="match status" value="2"/>
</dbReference>
<gene>
    <name evidence="4" type="ORF">N0B31_06340</name>
</gene>
<evidence type="ECO:0000313" key="4">
    <source>
        <dbReference type="EMBL" id="UWM55899.1"/>
    </source>
</evidence>
<dbReference type="Gene3D" id="3.40.50.720">
    <property type="entry name" value="NAD(P)-binding Rossmann-like Domain"/>
    <property type="match status" value="2"/>
</dbReference>
<dbReference type="PANTHER" id="PTHR43833">
    <property type="entry name" value="POTASSIUM CHANNEL PROTEIN 2-RELATED-RELATED"/>
    <property type="match status" value="1"/>
</dbReference>
<dbReference type="KEGG" id="ssai:N0B31_06340"/>
<feature type="domain" description="RCK N-terminal" evidence="2">
    <location>
        <begin position="128"/>
        <end position="244"/>
    </location>
</feature>
<dbReference type="SUPFAM" id="SSF81324">
    <property type="entry name" value="Voltage-gated potassium channels"/>
    <property type="match status" value="1"/>
</dbReference>
<dbReference type="RefSeq" id="WP_260595011.1">
    <property type="nucleotide sequence ID" value="NZ_CP104003.1"/>
</dbReference>
<keyword evidence="5" id="KW-1185">Reference proteome</keyword>
<keyword evidence="1" id="KW-0812">Transmembrane</keyword>
<proteinExistence type="predicted"/>
<dbReference type="Gene3D" id="1.10.287.70">
    <property type="match status" value="1"/>
</dbReference>
<dbReference type="AlphaFoldDB" id="A0A9E7R645"/>
<dbReference type="Gene3D" id="3.30.70.1450">
    <property type="entry name" value="Regulator of K+ conductance, C-terminal domain"/>
    <property type="match status" value="2"/>
</dbReference>
<evidence type="ECO:0000313" key="5">
    <source>
        <dbReference type="Proteomes" id="UP001057580"/>
    </source>
</evidence>
<dbReference type="InterPro" id="IPR036291">
    <property type="entry name" value="NAD(P)-bd_dom_sf"/>
</dbReference>
<evidence type="ECO:0000259" key="3">
    <source>
        <dbReference type="PROSITE" id="PS51202"/>
    </source>
</evidence>
<organism evidence="4 5">
    <name type="scientific">Salinirubellus salinus</name>
    <dbReference type="NCBI Taxonomy" id="1364945"/>
    <lineage>
        <taxon>Archaea</taxon>
        <taxon>Methanobacteriati</taxon>
        <taxon>Methanobacteriota</taxon>
        <taxon>Stenosarchaea group</taxon>
        <taxon>Halobacteria</taxon>
        <taxon>Halobacteriales</taxon>
        <taxon>Natronomonadaceae</taxon>
        <taxon>Salinirubellus</taxon>
    </lineage>
</organism>
<dbReference type="InterPro" id="IPR003148">
    <property type="entry name" value="RCK_N"/>
</dbReference>
<reference evidence="4" key="1">
    <citation type="submission" date="2022-09" db="EMBL/GenBank/DDBJ databases">
        <title>Diverse halophilic archaea isolated from saline environments.</title>
        <authorList>
            <person name="Cui H.-L."/>
        </authorList>
    </citation>
    <scope>NUCLEOTIDE SEQUENCE</scope>
    <source>
        <strain evidence="4">ZS-35-S2</strain>
    </source>
</reference>
<dbReference type="GeneID" id="74942024"/>
<evidence type="ECO:0000256" key="1">
    <source>
        <dbReference type="SAM" id="Phobius"/>
    </source>
</evidence>
<dbReference type="PROSITE" id="PS51201">
    <property type="entry name" value="RCK_N"/>
    <property type="match status" value="2"/>
</dbReference>
<dbReference type="PANTHER" id="PTHR43833:SF9">
    <property type="entry name" value="POTASSIUM CHANNEL PROTEIN YUGO-RELATED"/>
    <property type="match status" value="1"/>
</dbReference>
<dbReference type="Pfam" id="PF02254">
    <property type="entry name" value="TrkA_N"/>
    <property type="match status" value="2"/>
</dbReference>
<dbReference type="EMBL" id="CP104003">
    <property type="protein sequence ID" value="UWM55899.1"/>
    <property type="molecule type" value="Genomic_DNA"/>
</dbReference>
<dbReference type="GO" id="GO:0006813">
    <property type="term" value="P:potassium ion transport"/>
    <property type="evidence" value="ECO:0007669"/>
    <property type="project" value="InterPro"/>
</dbReference>
<accession>A0A9E7R645</accession>
<dbReference type="Pfam" id="PF02080">
    <property type="entry name" value="TrkA_C"/>
    <property type="match status" value="2"/>
</dbReference>
<feature type="domain" description="RCK C-terminal" evidence="3">
    <location>
        <begin position="265"/>
        <end position="349"/>
    </location>
</feature>
<feature type="domain" description="RCK C-terminal" evidence="3">
    <location>
        <begin position="476"/>
        <end position="559"/>
    </location>
</feature>
<feature type="transmembrane region" description="Helical" evidence="1">
    <location>
        <begin position="57"/>
        <end position="75"/>
    </location>
</feature>
<dbReference type="Proteomes" id="UP001057580">
    <property type="component" value="Chromosome"/>
</dbReference>
<dbReference type="SUPFAM" id="SSF116726">
    <property type="entry name" value="TrkA C-terminal domain-like"/>
    <property type="match status" value="2"/>
</dbReference>
<keyword evidence="1" id="KW-1133">Transmembrane helix</keyword>
<protein>
    <submittedName>
        <fullName evidence="4">NAD-binding protein</fullName>
    </submittedName>
</protein>
<dbReference type="InterPro" id="IPR006037">
    <property type="entry name" value="RCK_C"/>
</dbReference>